<keyword evidence="4" id="KW-1185">Reference proteome</keyword>
<gene>
    <name evidence="3" type="ORF">H4O11_16850</name>
</gene>
<dbReference type="Proteomes" id="UP000547058">
    <property type="component" value="Unassembled WGS sequence"/>
</dbReference>
<organism evidence="3 4">
    <name type="scientific">Stenotrophomonas tumulicola</name>
    <dbReference type="NCBI Taxonomy" id="1685415"/>
    <lineage>
        <taxon>Bacteria</taxon>
        <taxon>Pseudomonadati</taxon>
        <taxon>Pseudomonadota</taxon>
        <taxon>Gammaproteobacteria</taxon>
        <taxon>Lysobacterales</taxon>
        <taxon>Lysobacteraceae</taxon>
        <taxon>Stenotrophomonas</taxon>
    </lineage>
</organism>
<proteinExistence type="predicted"/>
<dbReference type="Gene3D" id="3.20.20.140">
    <property type="entry name" value="Metal-dependent hydrolases"/>
    <property type="match status" value="1"/>
</dbReference>
<evidence type="ECO:0000259" key="2">
    <source>
        <dbReference type="Pfam" id="PF01979"/>
    </source>
</evidence>
<evidence type="ECO:0000313" key="3">
    <source>
        <dbReference type="EMBL" id="MBA8683470.1"/>
    </source>
</evidence>
<dbReference type="SUPFAM" id="SSF51338">
    <property type="entry name" value="Composite domain of metallo-dependent hydrolases"/>
    <property type="match status" value="2"/>
</dbReference>
<dbReference type="InterPro" id="IPR011059">
    <property type="entry name" value="Metal-dep_hydrolase_composite"/>
</dbReference>
<keyword evidence="3" id="KW-0378">Hydrolase</keyword>
<dbReference type="Pfam" id="PF01979">
    <property type="entry name" value="Amidohydro_1"/>
    <property type="match status" value="1"/>
</dbReference>
<feature type="signal peptide" evidence="1">
    <location>
        <begin position="1"/>
        <end position="22"/>
    </location>
</feature>
<dbReference type="RefSeq" id="WP_182341129.1">
    <property type="nucleotide sequence ID" value="NZ_JACGXS010000012.1"/>
</dbReference>
<feature type="chain" id="PRO_5030915557" evidence="1">
    <location>
        <begin position="23"/>
        <end position="451"/>
    </location>
</feature>
<dbReference type="CDD" id="cd01299">
    <property type="entry name" value="Met_dep_hydrolase_A"/>
    <property type="match status" value="1"/>
</dbReference>
<comment type="caution">
    <text evidence="3">The sequence shown here is derived from an EMBL/GenBank/DDBJ whole genome shotgun (WGS) entry which is preliminary data.</text>
</comment>
<dbReference type="EMBL" id="JACGXS010000012">
    <property type="protein sequence ID" value="MBA8683470.1"/>
    <property type="molecule type" value="Genomic_DNA"/>
</dbReference>
<protein>
    <submittedName>
        <fullName evidence="3">Amidohydrolase family protein</fullName>
    </submittedName>
</protein>
<dbReference type="GO" id="GO:0016810">
    <property type="term" value="F:hydrolase activity, acting on carbon-nitrogen (but not peptide) bonds"/>
    <property type="evidence" value="ECO:0007669"/>
    <property type="project" value="InterPro"/>
</dbReference>
<dbReference type="InterPro" id="IPR057744">
    <property type="entry name" value="OTAase-like"/>
</dbReference>
<name>A0A7W3FPX1_9GAMM</name>
<dbReference type="PANTHER" id="PTHR43135">
    <property type="entry name" value="ALPHA-D-RIBOSE 1-METHYLPHOSPHONATE 5-TRIPHOSPHATE DIPHOSPHATASE"/>
    <property type="match status" value="1"/>
</dbReference>
<dbReference type="InterPro" id="IPR006680">
    <property type="entry name" value="Amidohydro-rel"/>
</dbReference>
<feature type="domain" description="Amidohydrolase-related" evidence="2">
    <location>
        <begin position="83"/>
        <end position="429"/>
    </location>
</feature>
<dbReference type="PANTHER" id="PTHR43135:SF3">
    <property type="entry name" value="ALPHA-D-RIBOSE 1-METHYLPHOSPHONATE 5-TRIPHOSPHATE DIPHOSPHATASE"/>
    <property type="match status" value="1"/>
</dbReference>
<dbReference type="InterPro" id="IPR032466">
    <property type="entry name" value="Metal_Hydrolase"/>
</dbReference>
<dbReference type="InterPro" id="IPR051781">
    <property type="entry name" value="Metallo-dep_Hydrolase"/>
</dbReference>
<dbReference type="AlphaFoldDB" id="A0A7W3FPX1"/>
<dbReference type="Gene3D" id="2.30.40.10">
    <property type="entry name" value="Urease, subunit C, domain 1"/>
    <property type="match status" value="1"/>
</dbReference>
<sequence>MAIASMLRRFSMLLVLVSSALAWGHCAAAESELLFRQVRVLDTVRGTLGDPTDVLVRGNQIAGIGANAQPSESAQVIEGRGRTLMPGLIDAHWHSTFTALSQATMTAPDAKPELLAATVAAESERTVMRGFTSVRDVGGPVFELKAAIDTGKVVGPRIWPSGATVSQTSGHGDMRLPHERSRRFFGKPSLAEEMGATFIADGRDEVLTAVRENLRMGASQIKLMAGGGTSSAYDPVDVTQYTLDEMRAAVEAAEDWGTYVTVHAYTVRAVRRAIEAGVKCIEHGQLLDEATLKLMARQGVWLSTQTLRPSTDAMDPIRREKRKPVIEGQARTIAAAKRAGVRMAWGTDFLFEPELNVEQNAFILGLRDWFTPAEILKMVTHDNAELLALSGLRSPYQGRLGVVEVGALADLLLVEGNPLANLDLIADPVHNFAVIVKDGRVIKGEQARNDL</sequence>
<keyword evidence="1" id="KW-0732">Signal</keyword>
<reference evidence="3 4" key="1">
    <citation type="submission" date="2020-08" db="EMBL/GenBank/DDBJ databases">
        <title>Stenotrophomonas tumulicola JCM 30961.</title>
        <authorList>
            <person name="Deng Y."/>
        </authorList>
    </citation>
    <scope>NUCLEOTIDE SEQUENCE [LARGE SCALE GENOMIC DNA]</scope>
    <source>
        <strain evidence="3 4">JCM 30961</strain>
    </source>
</reference>
<evidence type="ECO:0000256" key="1">
    <source>
        <dbReference type="SAM" id="SignalP"/>
    </source>
</evidence>
<dbReference type="SUPFAM" id="SSF51556">
    <property type="entry name" value="Metallo-dependent hydrolases"/>
    <property type="match status" value="1"/>
</dbReference>
<accession>A0A7W3FPX1</accession>
<evidence type="ECO:0000313" key="4">
    <source>
        <dbReference type="Proteomes" id="UP000547058"/>
    </source>
</evidence>